<dbReference type="PANTHER" id="PTHR46586">
    <property type="entry name" value="ANKYRIN REPEAT-CONTAINING PROTEIN"/>
    <property type="match status" value="1"/>
</dbReference>
<dbReference type="Gene3D" id="1.25.40.20">
    <property type="entry name" value="Ankyrin repeat-containing domain"/>
    <property type="match status" value="8"/>
</dbReference>
<dbReference type="OrthoDB" id="194358at2759"/>
<evidence type="ECO:0008006" key="3">
    <source>
        <dbReference type="Google" id="ProtNLM"/>
    </source>
</evidence>
<reference evidence="2" key="1">
    <citation type="journal article" date="2011" name="Genome Res.">
        <title>Phylogeny-wide analysis of social amoeba genomes highlights ancient origins for complex intercellular communication.</title>
        <authorList>
            <person name="Heidel A.J."/>
            <person name="Lawal H.M."/>
            <person name="Felder M."/>
            <person name="Schilde C."/>
            <person name="Helps N.R."/>
            <person name="Tunggal B."/>
            <person name="Rivero F."/>
            <person name="John U."/>
            <person name="Schleicher M."/>
            <person name="Eichinger L."/>
            <person name="Platzer M."/>
            <person name="Noegel A.A."/>
            <person name="Schaap P."/>
            <person name="Gloeckner G."/>
        </authorList>
    </citation>
    <scope>NUCLEOTIDE SEQUENCE [LARGE SCALE GENOMIC DNA]</scope>
    <source>
        <strain evidence="2">SH3</strain>
    </source>
</reference>
<evidence type="ECO:0000313" key="1">
    <source>
        <dbReference type="EMBL" id="EGG22277.1"/>
    </source>
</evidence>
<dbReference type="STRING" id="1054147.F4PPG4"/>
<dbReference type="KEGG" id="dfa:DFA_04395"/>
<organism evidence="1 2">
    <name type="scientific">Cavenderia fasciculata</name>
    <name type="common">Slime mold</name>
    <name type="synonym">Dictyostelium fasciculatum</name>
    <dbReference type="NCBI Taxonomy" id="261658"/>
    <lineage>
        <taxon>Eukaryota</taxon>
        <taxon>Amoebozoa</taxon>
        <taxon>Evosea</taxon>
        <taxon>Eumycetozoa</taxon>
        <taxon>Dictyostelia</taxon>
        <taxon>Acytosteliales</taxon>
        <taxon>Cavenderiaceae</taxon>
        <taxon>Cavenderia</taxon>
    </lineage>
</organism>
<sequence>MTTNTTTTTTFQSIFRVKYIRDLIFNHVYNTTKQLCRWRSLKGRDMIKLPLPEMISKYAMPWDFQSHYLPKDCNEILLDKRKRAITLYCCHPNATLDTLNHLLEWSPGVGFDWEYLENNGYCLTVRDEKILEYMVSKCPRKNYYFDWAMEQACKHGHLSIVKLICSTFKSLHIKSVAMDTACSKGFIDIVKYLLDNRTEQWGEASMDRAANNNHLDIVKLLHFHKSRAIGCTFEALDGAALNGYIEIVKFLHFNRTEGASINAMNWAAENGYIEIVQFLHEHRSEGASTMAMDKAAENGHIEIVKYLSEHRSEGAKNAMNWAARNSHIEIVKYLYLNRTEGYSPLILSYVAARGNIELASYLVNTVKVECETFTLIESLERGHIDMFHFLYHHFKEQSKIWTPQVMDIAAKNGYIDIVKLLHSNRTEGASTNAMDWAALNGYIETVQFLHFNRTEGATAGAMDGAAQNGHTYVVQFLHEHRSEGATTNAMDWAAGYNHIETVKYLHLNRTEGATVNAMDRTTSVEIVKVLKERYDEAVKLVLPQFVGPTGIESIQSILKQTKKSEHLNQVRQLLKNHLLDHQVQESTKKKVFLVIMNTTTTTTTNTMNTTTTTTTTNTMNTTTTTTNTFHCIFRAKYIRDLVFNHINDLTKQLDGGDGRKQRSLKGRDIIKLPLFGMISRYAMPWHFVRHYLPTDCNQILLERRIRMINEYYYHPNATSDTLDHLFAHLLGRSHGVFELDWEYLQDNGYRLGIRDEKKLEYIVTKCPQKNYIFDWAMEQACKYNHLSIVKLICSNFKGVQLKEIGMYIACSKGFTDIVKYILDNRTEQWGEDAMDAAIQNGHLEVVKVIFFDKINGGGTRNALNYAADHGYLEIVKFLHENSDKGCSCYAMDHAAENGHYEIVKFLSEHRTEGASTNAMDGAAKNGHFEIVKYLSEYRSEGAYRAMDLAAENGHLEILKYLHFNRSEGATAMAMDWAAQNRHIDIVKYLCEHRTEGCVRSLEYAARNGDIEMVLYLINNLKVRCFNFTLKEVLDKGRLDIFQILYDHYKEKSDIWTKDIMDCAAKNGYIDIVKLLHFNRTEGPSRGAMVGAAAMGHFDVVKFLHEHRTEGATRVAIDYASQNGHIDIVKYLYQHRSEGGTTDAMDLAAGNGHYEIVKYLHEHRSEGATTTAMNRAARNGYIDVVKFLSEHRTEGATTDAMDLAAQNGHIEIVQLALTQFVVNSTDTMSSIESLTRVIKQMKNSDHFEVYQLLEDHFKQLQQKHQHAIAGKGLLGQFKKVKYIRELVFNHVTSHSKGRSLKGRDIINLPRLGMISIYAMPWEFICHYLPSDCNQILLDRRKRVISQYCHHPNSTLDTLQHLFEWSAIVDFDWEYLKRWSLWSFRKRYIGIYHQEMSDRG</sequence>
<dbReference type="EMBL" id="GL883009">
    <property type="protein sequence ID" value="EGG22277.1"/>
    <property type="molecule type" value="Genomic_DNA"/>
</dbReference>
<dbReference type="Pfam" id="PF12796">
    <property type="entry name" value="Ank_2"/>
    <property type="match status" value="8"/>
</dbReference>
<dbReference type="SMART" id="SM00248">
    <property type="entry name" value="ANK"/>
    <property type="match status" value="15"/>
</dbReference>
<protein>
    <recommendedName>
        <fullName evidence="3">Ankyrin repeat-containing protein</fullName>
    </recommendedName>
</protein>
<dbReference type="SUPFAM" id="SSF48403">
    <property type="entry name" value="Ankyrin repeat"/>
    <property type="match status" value="3"/>
</dbReference>
<dbReference type="RefSeq" id="XP_004360128.1">
    <property type="nucleotide sequence ID" value="XM_004360071.1"/>
</dbReference>
<name>F4PPG4_CACFS</name>
<dbReference type="InterPro" id="IPR052050">
    <property type="entry name" value="SecEffector_AnkRepeat"/>
</dbReference>
<dbReference type="Proteomes" id="UP000007797">
    <property type="component" value="Unassembled WGS sequence"/>
</dbReference>
<gene>
    <name evidence="1" type="ORF">DFA_04395</name>
</gene>
<evidence type="ECO:0000313" key="2">
    <source>
        <dbReference type="Proteomes" id="UP000007797"/>
    </source>
</evidence>
<dbReference type="InterPro" id="IPR036770">
    <property type="entry name" value="Ankyrin_rpt-contain_sf"/>
</dbReference>
<keyword evidence="2" id="KW-1185">Reference proteome</keyword>
<dbReference type="PANTHER" id="PTHR46586:SF3">
    <property type="entry name" value="ANKYRIN REPEAT-CONTAINING PROTEIN"/>
    <property type="match status" value="1"/>
</dbReference>
<dbReference type="GeneID" id="14874758"/>
<proteinExistence type="predicted"/>
<dbReference type="InterPro" id="IPR002110">
    <property type="entry name" value="Ankyrin_rpt"/>
</dbReference>
<accession>F4PPG4</accession>